<dbReference type="AlphaFoldDB" id="A0A3B0ZJI5"/>
<evidence type="ECO:0000259" key="3">
    <source>
        <dbReference type="Pfam" id="PF00329"/>
    </source>
</evidence>
<dbReference type="PROSITE" id="PS00542">
    <property type="entry name" value="COMPLEX1_30K"/>
    <property type="match status" value="1"/>
</dbReference>
<dbReference type="PANTHER" id="PTHR10884">
    <property type="entry name" value="NADH DEHYDROGENASE UBIQUINONE IRON-SULFUR PROTEIN 3"/>
    <property type="match status" value="1"/>
</dbReference>
<protein>
    <submittedName>
        <fullName evidence="4">NADH-ubiquinone oxidoreductase chain C</fullName>
        <ecNumber evidence="4">1.6.5.3</ecNumber>
    </submittedName>
</protein>
<dbReference type="NCBIfam" id="TIGR01961">
    <property type="entry name" value="NuoC_fam"/>
    <property type="match status" value="1"/>
</dbReference>
<keyword evidence="4" id="KW-0560">Oxidoreductase</keyword>
<gene>
    <name evidence="4" type="ORF">MNBD_GAMMA17-604</name>
</gene>
<evidence type="ECO:0000256" key="1">
    <source>
        <dbReference type="ARBA" id="ARBA00007569"/>
    </source>
</evidence>
<name>A0A3B0ZJI5_9ZZZZ</name>
<sequence>MPDKIQTLATHVQTRFKEILTSSVVSLNELTIEVASSDIHAVCLALRDEAELSFDTMIDICGVDYLEYGEGSWSGARFAVVYHLLSVENNHRIRVRTFLDDDAPRTQSVRDIWIVSDWFEREAFDMYGILFDGHPDLRRILTDYGFIGHPFRKDFPLCGNVEMRYDPEKRRVIYEPVELEERILVPRVIRDDNRYIAEQGGKD</sequence>
<dbReference type="Gene3D" id="3.30.460.80">
    <property type="entry name" value="NADH:ubiquinone oxidoreductase, 30kDa subunit"/>
    <property type="match status" value="1"/>
</dbReference>
<dbReference type="SUPFAM" id="SSF143243">
    <property type="entry name" value="Nqo5-like"/>
    <property type="match status" value="1"/>
</dbReference>
<dbReference type="EC" id="1.6.5.3" evidence="4"/>
<reference evidence="4" key="1">
    <citation type="submission" date="2018-06" db="EMBL/GenBank/DDBJ databases">
        <authorList>
            <person name="Zhirakovskaya E."/>
        </authorList>
    </citation>
    <scope>NUCLEOTIDE SEQUENCE</scope>
</reference>
<dbReference type="HAMAP" id="MF_01357">
    <property type="entry name" value="NDH1_NuoC"/>
    <property type="match status" value="1"/>
</dbReference>
<keyword evidence="2" id="KW-0813">Transport</keyword>
<feature type="domain" description="NADH:ubiquinone oxidoreductase 30kDa subunit" evidence="3">
    <location>
        <begin position="32"/>
        <end position="159"/>
    </location>
</feature>
<dbReference type="GO" id="GO:0008137">
    <property type="term" value="F:NADH dehydrogenase (ubiquinone) activity"/>
    <property type="evidence" value="ECO:0007669"/>
    <property type="project" value="InterPro"/>
</dbReference>
<dbReference type="Pfam" id="PF00329">
    <property type="entry name" value="Complex1_30kDa"/>
    <property type="match status" value="1"/>
</dbReference>
<dbReference type="GO" id="GO:0016651">
    <property type="term" value="F:oxidoreductase activity, acting on NAD(P)H"/>
    <property type="evidence" value="ECO:0007669"/>
    <property type="project" value="InterPro"/>
</dbReference>
<dbReference type="InterPro" id="IPR020396">
    <property type="entry name" value="NADH_UbQ_OxRdtase_CS"/>
</dbReference>
<evidence type="ECO:0000313" key="4">
    <source>
        <dbReference type="EMBL" id="VAW86459.1"/>
    </source>
</evidence>
<dbReference type="PANTHER" id="PTHR10884:SF14">
    <property type="entry name" value="NADH DEHYDROGENASE [UBIQUINONE] IRON-SULFUR PROTEIN 3, MITOCHONDRIAL"/>
    <property type="match status" value="1"/>
</dbReference>
<accession>A0A3B0ZJI5</accession>
<keyword evidence="4" id="KW-0830">Ubiquinone</keyword>
<organism evidence="4">
    <name type="scientific">hydrothermal vent metagenome</name>
    <dbReference type="NCBI Taxonomy" id="652676"/>
    <lineage>
        <taxon>unclassified sequences</taxon>
        <taxon>metagenomes</taxon>
        <taxon>ecological metagenomes</taxon>
    </lineage>
</organism>
<dbReference type="InterPro" id="IPR010218">
    <property type="entry name" value="NADH_DH_suC"/>
</dbReference>
<dbReference type="InterPro" id="IPR001268">
    <property type="entry name" value="NADH_UbQ_OxRdtase_30kDa_su"/>
</dbReference>
<proteinExistence type="inferred from homology"/>
<dbReference type="EMBL" id="UOFQ01000042">
    <property type="protein sequence ID" value="VAW86459.1"/>
    <property type="molecule type" value="Genomic_DNA"/>
</dbReference>
<dbReference type="InterPro" id="IPR037232">
    <property type="entry name" value="NADH_quin_OxRdtase_su_C/D-like"/>
</dbReference>
<dbReference type="NCBIfam" id="NF004730">
    <property type="entry name" value="PRK06074.1-1"/>
    <property type="match status" value="1"/>
</dbReference>
<comment type="similarity">
    <text evidence="1">Belongs to the complex I 30 kDa subunit family.</text>
</comment>
<evidence type="ECO:0000256" key="2">
    <source>
        <dbReference type="ARBA" id="ARBA00022448"/>
    </source>
</evidence>